<dbReference type="EMBL" id="VBAJ01000179">
    <property type="protein sequence ID" value="TMJ07442.1"/>
    <property type="molecule type" value="Genomic_DNA"/>
</dbReference>
<dbReference type="GO" id="GO:0033818">
    <property type="term" value="F:beta-ketoacyl-acyl-carrier-protein synthase III activity"/>
    <property type="evidence" value="ECO:0007669"/>
    <property type="project" value="UniProtKB-UniRule"/>
</dbReference>
<dbReference type="HAMAP" id="MF_01815">
    <property type="entry name" value="FabH"/>
    <property type="match status" value="1"/>
</dbReference>
<dbReference type="NCBIfam" id="NF006829">
    <property type="entry name" value="PRK09352.1"/>
    <property type="match status" value="1"/>
</dbReference>
<dbReference type="InterPro" id="IPR004655">
    <property type="entry name" value="FabH"/>
</dbReference>
<dbReference type="Gene3D" id="3.40.47.10">
    <property type="match status" value="1"/>
</dbReference>
<comment type="catalytic activity">
    <reaction evidence="13">
        <text>3-methylbutanoyl-CoA + malonyl-[ACP] + H(+) = 5-methyl-3-oxohexanoyl-[ACP] + CO2 + CoA</text>
        <dbReference type="Rhea" id="RHEA:42272"/>
        <dbReference type="Rhea" id="RHEA-COMP:9623"/>
        <dbReference type="Rhea" id="RHEA-COMP:9941"/>
        <dbReference type="ChEBI" id="CHEBI:15378"/>
        <dbReference type="ChEBI" id="CHEBI:16526"/>
        <dbReference type="ChEBI" id="CHEBI:57287"/>
        <dbReference type="ChEBI" id="CHEBI:57345"/>
        <dbReference type="ChEBI" id="CHEBI:78449"/>
        <dbReference type="ChEBI" id="CHEBI:78822"/>
        <dbReference type="EC" id="2.3.1.300"/>
    </reaction>
    <physiologicalReaction direction="left-to-right" evidence="13">
        <dbReference type="Rhea" id="RHEA:42273"/>
    </physiologicalReaction>
</comment>
<feature type="domain" description="Beta-ketoacyl-[acyl-carrier-protein] synthase III C-terminal" evidence="16">
    <location>
        <begin position="245"/>
        <end position="333"/>
    </location>
</feature>
<evidence type="ECO:0000256" key="15">
    <source>
        <dbReference type="SAM" id="Phobius"/>
    </source>
</evidence>
<accession>A0A537LHL0</accession>
<evidence type="ECO:0000256" key="3">
    <source>
        <dbReference type="ARBA" id="ARBA00022490"/>
    </source>
</evidence>
<dbReference type="AlphaFoldDB" id="A0A537LHL0"/>
<sequence>MAVHGVAQTRAAVLGLGAYAPPKVLTNDDLARLVDTSDEWITTRTGIKRRHVAGPDQATSDLAVIAAQQALDAAAVRAQDLDLIVVGTATPDMLFPATACLLQERLGAPQAGAFDLLAACSSFVYGLISAGQMLTSGLARTALVVGAETLSRLVDWKDRTTCVLIGDGAGAAVLGASDTGRGIYAGMVGADGSAGNVLKVPAGGSRMPMTREAIDRKLHRGYMDGQAVFKLAVRTVPGLIRETVARAGWTMEHVDLIVPHQANLRIIEAMASQLHLPMEKFVVNIQEYGNTSAASVPLALFEAVQGGRIHDDDRIVLAAFGGGFTYAACALVWGK</sequence>
<keyword evidence="15" id="KW-1133">Transmembrane helix</keyword>
<keyword evidence="4 14" id="KW-0444">Lipid biosynthesis</keyword>
<keyword evidence="5 14" id="KW-0808">Transferase</keyword>
<evidence type="ECO:0000256" key="13">
    <source>
        <dbReference type="ARBA" id="ARBA00052985"/>
    </source>
</evidence>
<evidence type="ECO:0000256" key="5">
    <source>
        <dbReference type="ARBA" id="ARBA00022679"/>
    </source>
</evidence>
<dbReference type="Proteomes" id="UP000318661">
    <property type="component" value="Unassembled WGS sequence"/>
</dbReference>
<comment type="domain">
    <text evidence="14">The last Arg residue of the ACP-binding site is essential for the weak association between ACP/AcpP and FabH.</text>
</comment>
<dbReference type="GO" id="GO:0004315">
    <property type="term" value="F:3-oxoacyl-[acyl-carrier-protein] synthase activity"/>
    <property type="evidence" value="ECO:0007669"/>
    <property type="project" value="InterPro"/>
</dbReference>
<dbReference type="EC" id="2.3.1.180" evidence="14"/>
<dbReference type="InterPro" id="IPR013751">
    <property type="entry name" value="ACP_syn_III_N"/>
</dbReference>
<keyword evidence="6 14" id="KW-0276">Fatty acid metabolism</keyword>
<dbReference type="FunFam" id="3.40.47.10:FF:000004">
    <property type="entry name" value="3-oxoacyl-[acyl-carrier-protein] synthase 3"/>
    <property type="match status" value="1"/>
</dbReference>
<comment type="catalytic activity">
    <reaction evidence="10">
        <text>malonyl-[ACP] + acetyl-CoA + H(+) = 3-oxobutanoyl-[ACP] + CO2 + CoA</text>
        <dbReference type="Rhea" id="RHEA:12080"/>
        <dbReference type="Rhea" id="RHEA-COMP:9623"/>
        <dbReference type="Rhea" id="RHEA-COMP:9625"/>
        <dbReference type="ChEBI" id="CHEBI:15378"/>
        <dbReference type="ChEBI" id="CHEBI:16526"/>
        <dbReference type="ChEBI" id="CHEBI:57287"/>
        <dbReference type="ChEBI" id="CHEBI:57288"/>
        <dbReference type="ChEBI" id="CHEBI:78449"/>
        <dbReference type="ChEBI" id="CHEBI:78450"/>
        <dbReference type="EC" id="2.3.1.180"/>
    </reaction>
    <physiologicalReaction direction="left-to-right" evidence="10">
        <dbReference type="Rhea" id="RHEA:12081"/>
    </physiologicalReaction>
</comment>
<comment type="catalytic activity">
    <reaction evidence="12">
        <text>2-methylpropanoyl-CoA + malonyl-[ACP] + H(+) = 4-methyl-3-oxopentanoyl-[ACP] + CO2 + CoA</text>
        <dbReference type="Rhea" id="RHEA:42268"/>
        <dbReference type="Rhea" id="RHEA-COMP:9623"/>
        <dbReference type="Rhea" id="RHEA-COMP:9940"/>
        <dbReference type="ChEBI" id="CHEBI:15378"/>
        <dbReference type="ChEBI" id="CHEBI:16526"/>
        <dbReference type="ChEBI" id="CHEBI:57287"/>
        <dbReference type="ChEBI" id="CHEBI:57338"/>
        <dbReference type="ChEBI" id="CHEBI:78449"/>
        <dbReference type="ChEBI" id="CHEBI:78820"/>
        <dbReference type="EC" id="2.3.1.300"/>
    </reaction>
    <physiologicalReaction direction="left-to-right" evidence="12">
        <dbReference type="Rhea" id="RHEA:42269"/>
    </physiologicalReaction>
</comment>
<reference evidence="18 19" key="1">
    <citation type="journal article" date="2019" name="Nat. Microbiol.">
        <title>Mediterranean grassland soil C-N compound turnover is dependent on rainfall and depth, and is mediated by genomically divergent microorganisms.</title>
        <authorList>
            <person name="Diamond S."/>
            <person name="Andeer P.F."/>
            <person name="Li Z."/>
            <person name="Crits-Christoph A."/>
            <person name="Burstein D."/>
            <person name="Anantharaman K."/>
            <person name="Lane K.R."/>
            <person name="Thomas B.C."/>
            <person name="Pan C."/>
            <person name="Northen T.R."/>
            <person name="Banfield J.F."/>
        </authorList>
    </citation>
    <scope>NUCLEOTIDE SEQUENCE [LARGE SCALE GENOMIC DNA]</scope>
    <source>
        <strain evidence="18">NP_2</strain>
    </source>
</reference>
<evidence type="ECO:0000256" key="4">
    <source>
        <dbReference type="ARBA" id="ARBA00022516"/>
    </source>
</evidence>
<dbReference type="GO" id="GO:0044550">
    <property type="term" value="P:secondary metabolite biosynthetic process"/>
    <property type="evidence" value="ECO:0007669"/>
    <property type="project" value="TreeGrafter"/>
</dbReference>
<feature type="domain" description="Beta-ketoacyl-[acyl-carrier-protein] synthase III N-terminal" evidence="17">
    <location>
        <begin position="114"/>
        <end position="192"/>
    </location>
</feature>
<keyword evidence="8 14" id="KW-0275">Fatty acid biosynthesis</keyword>
<evidence type="ECO:0000256" key="8">
    <source>
        <dbReference type="ARBA" id="ARBA00023160"/>
    </source>
</evidence>
<dbReference type="Pfam" id="PF08541">
    <property type="entry name" value="ACP_syn_III_C"/>
    <property type="match status" value="1"/>
</dbReference>
<comment type="catalytic activity">
    <reaction evidence="11">
        <text>(2S)-2-methylbutanoyl-CoA + malonyl-[ACP] + H(+) = (4S)-4-methyl-3-oxohexanoyl-[ACP] + CO2 + CoA</text>
        <dbReference type="Rhea" id="RHEA:42276"/>
        <dbReference type="Rhea" id="RHEA-COMP:9623"/>
        <dbReference type="Rhea" id="RHEA-COMP:17148"/>
        <dbReference type="ChEBI" id="CHEBI:15378"/>
        <dbReference type="ChEBI" id="CHEBI:16526"/>
        <dbReference type="ChEBI" id="CHEBI:57287"/>
        <dbReference type="ChEBI" id="CHEBI:78449"/>
        <dbReference type="ChEBI" id="CHEBI:88166"/>
        <dbReference type="ChEBI" id="CHEBI:167462"/>
        <dbReference type="EC" id="2.3.1.300"/>
    </reaction>
    <physiologicalReaction direction="left-to-right" evidence="11">
        <dbReference type="Rhea" id="RHEA:42277"/>
    </physiologicalReaction>
</comment>
<evidence type="ECO:0000256" key="7">
    <source>
        <dbReference type="ARBA" id="ARBA00023098"/>
    </source>
</evidence>
<dbReference type="GO" id="GO:0006633">
    <property type="term" value="P:fatty acid biosynthetic process"/>
    <property type="evidence" value="ECO:0007669"/>
    <property type="project" value="UniProtKB-UniRule"/>
</dbReference>
<proteinExistence type="inferred from homology"/>
<keyword evidence="7 14" id="KW-0443">Lipid metabolism</keyword>
<evidence type="ECO:0000259" key="16">
    <source>
        <dbReference type="Pfam" id="PF08541"/>
    </source>
</evidence>
<comment type="subunit">
    <text evidence="14">Homodimer.</text>
</comment>
<feature type="active site" evidence="14">
    <location>
        <position position="120"/>
    </location>
</feature>
<keyword evidence="15" id="KW-0812">Transmembrane</keyword>
<evidence type="ECO:0000256" key="12">
    <source>
        <dbReference type="ARBA" id="ARBA00052467"/>
    </source>
</evidence>
<comment type="function">
    <text evidence="14">Catalyzes the condensation reaction of fatty acid synthesis by the addition to an acyl acceptor of two carbons from malonyl-ACP. Catalyzes the first condensation reaction which initiates fatty acid synthesis and may therefore play a role in governing the total rate of fatty acid production. Possesses both acetoacetyl-ACP synthase and acetyl transacylase activities. Its substrate specificity determines the biosynthesis of branched-chain and/or straight-chain of fatty acids.</text>
</comment>
<feature type="active site" evidence="14">
    <location>
        <position position="290"/>
    </location>
</feature>
<keyword evidence="9 14" id="KW-0012">Acyltransferase</keyword>
<keyword evidence="15" id="KW-0472">Membrane</keyword>
<evidence type="ECO:0000259" key="17">
    <source>
        <dbReference type="Pfam" id="PF08545"/>
    </source>
</evidence>
<evidence type="ECO:0000256" key="10">
    <source>
        <dbReference type="ARBA" id="ARBA00051096"/>
    </source>
</evidence>
<evidence type="ECO:0000256" key="9">
    <source>
        <dbReference type="ARBA" id="ARBA00023315"/>
    </source>
</evidence>
<dbReference type="CDD" id="cd00830">
    <property type="entry name" value="KAS_III"/>
    <property type="match status" value="1"/>
</dbReference>
<evidence type="ECO:0000256" key="14">
    <source>
        <dbReference type="HAMAP-Rule" id="MF_01815"/>
    </source>
</evidence>
<evidence type="ECO:0000313" key="19">
    <source>
        <dbReference type="Proteomes" id="UP000318661"/>
    </source>
</evidence>
<protein>
    <recommendedName>
        <fullName evidence="14">Beta-ketoacyl-[acyl-carrier-protein] synthase III</fullName>
        <shortName evidence="14">Beta-ketoacyl-ACP synthase III</shortName>
        <shortName evidence="14">KAS III</shortName>
        <ecNumber evidence="14">2.3.1.180</ecNumber>
    </recommendedName>
    <alternativeName>
        <fullName evidence="14">3-oxoacyl-[acyl-carrier-protein] synthase 3</fullName>
    </alternativeName>
    <alternativeName>
        <fullName evidence="14">3-oxoacyl-[acyl-carrier-protein] synthase III</fullName>
    </alternativeName>
</protein>
<dbReference type="NCBIfam" id="TIGR00747">
    <property type="entry name" value="fabH"/>
    <property type="match status" value="1"/>
</dbReference>
<dbReference type="InterPro" id="IPR013747">
    <property type="entry name" value="ACP_syn_III_C"/>
</dbReference>
<feature type="region of interest" description="ACP-binding" evidence="14">
    <location>
        <begin position="261"/>
        <end position="265"/>
    </location>
</feature>
<feature type="transmembrane region" description="Helical" evidence="15">
    <location>
        <begin position="315"/>
        <end position="334"/>
    </location>
</feature>
<organism evidence="18 19">
    <name type="scientific">Candidatus Segetimicrobium genomatis</name>
    <dbReference type="NCBI Taxonomy" id="2569760"/>
    <lineage>
        <taxon>Bacteria</taxon>
        <taxon>Bacillati</taxon>
        <taxon>Candidatus Sysuimicrobiota</taxon>
        <taxon>Candidatus Sysuimicrobiia</taxon>
        <taxon>Candidatus Sysuimicrobiales</taxon>
        <taxon>Candidatus Segetimicrobiaceae</taxon>
        <taxon>Candidatus Segetimicrobium</taxon>
    </lineage>
</organism>
<dbReference type="PANTHER" id="PTHR34069">
    <property type="entry name" value="3-OXOACYL-[ACYL-CARRIER-PROTEIN] SYNTHASE 3"/>
    <property type="match status" value="1"/>
</dbReference>
<evidence type="ECO:0000256" key="11">
    <source>
        <dbReference type="ARBA" id="ARBA00052407"/>
    </source>
</evidence>
<comment type="similarity">
    <text evidence="2 14">Belongs to the thiolase-like superfamily. FabH family.</text>
</comment>
<keyword evidence="14" id="KW-0511">Multifunctional enzyme</keyword>
<dbReference type="SUPFAM" id="SSF53901">
    <property type="entry name" value="Thiolase-like"/>
    <property type="match status" value="1"/>
</dbReference>
<dbReference type="PANTHER" id="PTHR34069:SF2">
    <property type="entry name" value="BETA-KETOACYL-[ACYL-CARRIER-PROTEIN] SYNTHASE III"/>
    <property type="match status" value="1"/>
</dbReference>
<dbReference type="UniPathway" id="UPA00094"/>
<dbReference type="InterPro" id="IPR016039">
    <property type="entry name" value="Thiolase-like"/>
</dbReference>
<gene>
    <name evidence="14" type="primary">fabH</name>
    <name evidence="18" type="ORF">E6G99_06690</name>
</gene>
<feature type="active site" evidence="14">
    <location>
        <position position="260"/>
    </location>
</feature>
<keyword evidence="3 14" id="KW-0963">Cytoplasm</keyword>
<evidence type="ECO:0000313" key="18">
    <source>
        <dbReference type="EMBL" id="TMJ07442.1"/>
    </source>
</evidence>
<comment type="caution">
    <text evidence="18">The sequence shown here is derived from an EMBL/GenBank/DDBJ whole genome shotgun (WGS) entry which is preliminary data.</text>
</comment>
<evidence type="ECO:0000256" key="1">
    <source>
        <dbReference type="ARBA" id="ARBA00005194"/>
    </source>
</evidence>
<name>A0A537LHL0_9BACT</name>
<evidence type="ECO:0000256" key="6">
    <source>
        <dbReference type="ARBA" id="ARBA00022832"/>
    </source>
</evidence>
<comment type="pathway">
    <text evidence="1 14">Lipid metabolism; fatty acid biosynthesis.</text>
</comment>
<evidence type="ECO:0000256" key="2">
    <source>
        <dbReference type="ARBA" id="ARBA00008642"/>
    </source>
</evidence>
<dbReference type="Pfam" id="PF08545">
    <property type="entry name" value="ACP_syn_III"/>
    <property type="match status" value="1"/>
</dbReference>
<comment type="subcellular location">
    <subcellularLocation>
        <location evidence="14">Cytoplasm</location>
    </subcellularLocation>
</comment>
<dbReference type="GO" id="GO:0005737">
    <property type="term" value="C:cytoplasm"/>
    <property type="evidence" value="ECO:0007669"/>
    <property type="project" value="UniProtKB-SubCell"/>
</dbReference>